<dbReference type="Proteomes" id="UP001589568">
    <property type="component" value="Unassembled WGS sequence"/>
</dbReference>
<evidence type="ECO:0000313" key="1">
    <source>
        <dbReference type="EMBL" id="MFB9477078.1"/>
    </source>
</evidence>
<gene>
    <name evidence="1" type="ORF">ACFFR3_46950</name>
</gene>
<comment type="caution">
    <text evidence="1">The sequence shown here is derived from an EMBL/GenBank/DDBJ whole genome shotgun (WGS) entry which is preliminary data.</text>
</comment>
<dbReference type="SUPFAM" id="SSF56059">
    <property type="entry name" value="Glutathione synthetase ATP-binding domain-like"/>
    <property type="match status" value="1"/>
</dbReference>
<dbReference type="GO" id="GO:0016874">
    <property type="term" value="F:ligase activity"/>
    <property type="evidence" value="ECO:0007669"/>
    <property type="project" value="UniProtKB-KW"/>
</dbReference>
<accession>A0ABV5P3C4</accession>
<name>A0ABV5P3C4_9ACTN</name>
<protein>
    <submittedName>
        <fullName evidence="1">RimK family alpha-L-glutamate ligase</fullName>
    </submittedName>
</protein>
<dbReference type="Gene3D" id="3.30.470.20">
    <property type="entry name" value="ATP-grasp fold, B domain"/>
    <property type="match status" value="1"/>
</dbReference>
<proteinExistence type="predicted"/>
<keyword evidence="2" id="KW-1185">Reference proteome</keyword>
<organism evidence="1 2">
    <name type="scientific">Nonomuraea salmonea</name>
    <dbReference type="NCBI Taxonomy" id="46181"/>
    <lineage>
        <taxon>Bacteria</taxon>
        <taxon>Bacillati</taxon>
        <taxon>Actinomycetota</taxon>
        <taxon>Actinomycetes</taxon>
        <taxon>Streptosporangiales</taxon>
        <taxon>Streptosporangiaceae</taxon>
        <taxon>Nonomuraea</taxon>
    </lineage>
</organism>
<sequence>MLGQGGGPPWPAPPVTVDLRAPSPAAVRWLPEEECASRVVLADRAARGEFAALQAVLHRLGVPSVRLDAAQADGGRDPLTISLDDGLVTLEGRSFRPTVVWARGPMPRAIPDGYAGSLIGADSWSALVGQLAALAPAGLPGGDRAGRLAQLAGAAAAGVRTPRTIVTTDPRTAEALKGDRLVVKVLDEHFVEAAPGHLVGLLAEVVGREALMRRRPPGFPVIVQEYVEHDLELRVYYLDGDLHAFAVSKPSPDAPWRNPAAVSVRGMPVPPRAAAVVGRLARGWGLTYGAFDLLLTPEDVVFLEVNADGDWRWFETKAGTRALTNAAASMVRTLHVNVLRAAAPPPIGGVLDFLVLGSETW</sequence>
<dbReference type="EMBL" id="JBHMCF010000059">
    <property type="protein sequence ID" value="MFB9477078.1"/>
    <property type="molecule type" value="Genomic_DNA"/>
</dbReference>
<dbReference type="RefSeq" id="WP_379485285.1">
    <property type="nucleotide sequence ID" value="NZ_JBHMCF010000059.1"/>
</dbReference>
<reference evidence="1 2" key="1">
    <citation type="submission" date="2024-09" db="EMBL/GenBank/DDBJ databases">
        <authorList>
            <person name="Sun Q."/>
            <person name="Mori K."/>
        </authorList>
    </citation>
    <scope>NUCLEOTIDE SEQUENCE [LARGE SCALE GENOMIC DNA]</scope>
    <source>
        <strain evidence="1 2">JCM 3324</strain>
    </source>
</reference>
<evidence type="ECO:0000313" key="2">
    <source>
        <dbReference type="Proteomes" id="UP001589568"/>
    </source>
</evidence>
<keyword evidence="1" id="KW-0436">Ligase</keyword>